<gene>
    <name evidence="1" type="ORF">DFJ67_1489</name>
</gene>
<proteinExistence type="predicted"/>
<reference evidence="1 2" key="1">
    <citation type="submission" date="2018-08" db="EMBL/GenBank/DDBJ databases">
        <title>Sequencing the genomes of 1000 actinobacteria strains.</title>
        <authorList>
            <person name="Klenk H.-P."/>
        </authorList>
    </citation>
    <scope>NUCLEOTIDE SEQUENCE [LARGE SCALE GENOMIC DNA]</scope>
    <source>
        <strain evidence="1 2">DSM 44099</strain>
    </source>
</reference>
<sequence>MLRVVSPSDGTAVLSCDTCGAEFAAPGPADQRMTWLAARRIGWVELRVGGIVWQRCPRCARRGETAAV</sequence>
<name>A0A3D9ZPG8_9ACTN</name>
<dbReference type="EMBL" id="QUMQ01000001">
    <property type="protein sequence ID" value="REF95530.1"/>
    <property type="molecule type" value="Genomic_DNA"/>
</dbReference>
<evidence type="ECO:0000313" key="2">
    <source>
        <dbReference type="Proteomes" id="UP000256913"/>
    </source>
</evidence>
<dbReference type="Proteomes" id="UP000256913">
    <property type="component" value="Unassembled WGS sequence"/>
</dbReference>
<dbReference type="AlphaFoldDB" id="A0A3D9ZPG8"/>
<evidence type="ECO:0000313" key="1">
    <source>
        <dbReference type="EMBL" id="REF95530.1"/>
    </source>
</evidence>
<accession>A0A3D9ZPG8</accession>
<protein>
    <submittedName>
        <fullName evidence="1">Uncharacterized protein</fullName>
    </submittedName>
</protein>
<dbReference type="RefSeq" id="WP_147315440.1">
    <property type="nucleotide sequence ID" value="NZ_BONB01000006.1"/>
</dbReference>
<organism evidence="1 2">
    <name type="scientific">Asanoa ferruginea</name>
    <dbReference type="NCBI Taxonomy" id="53367"/>
    <lineage>
        <taxon>Bacteria</taxon>
        <taxon>Bacillati</taxon>
        <taxon>Actinomycetota</taxon>
        <taxon>Actinomycetes</taxon>
        <taxon>Micromonosporales</taxon>
        <taxon>Micromonosporaceae</taxon>
        <taxon>Asanoa</taxon>
    </lineage>
</organism>
<comment type="caution">
    <text evidence="1">The sequence shown here is derived from an EMBL/GenBank/DDBJ whole genome shotgun (WGS) entry which is preliminary data.</text>
</comment>
<keyword evidence="2" id="KW-1185">Reference proteome</keyword>